<feature type="transmembrane region" description="Helical" evidence="6">
    <location>
        <begin position="48"/>
        <end position="71"/>
    </location>
</feature>
<evidence type="ECO:0000256" key="3">
    <source>
        <dbReference type="ARBA" id="ARBA00022692"/>
    </source>
</evidence>
<evidence type="ECO:0000256" key="2">
    <source>
        <dbReference type="ARBA" id="ARBA00022475"/>
    </source>
</evidence>
<keyword evidence="2" id="KW-1003">Cell membrane</keyword>
<keyword evidence="5 6" id="KW-0472">Membrane</keyword>
<keyword evidence="3 6" id="KW-0812">Transmembrane</keyword>
<evidence type="ECO:0000313" key="8">
    <source>
        <dbReference type="Proteomes" id="UP000824072"/>
    </source>
</evidence>
<reference evidence="7" key="2">
    <citation type="journal article" date="2021" name="PeerJ">
        <title>Extensive microbial diversity within the chicken gut microbiome revealed by metagenomics and culture.</title>
        <authorList>
            <person name="Gilroy R."/>
            <person name="Ravi A."/>
            <person name="Getino M."/>
            <person name="Pursley I."/>
            <person name="Horton D.L."/>
            <person name="Alikhan N.F."/>
            <person name="Baker D."/>
            <person name="Gharbi K."/>
            <person name="Hall N."/>
            <person name="Watson M."/>
            <person name="Adriaenssens E.M."/>
            <person name="Foster-Nyarko E."/>
            <person name="Jarju S."/>
            <person name="Secka A."/>
            <person name="Antonio M."/>
            <person name="Oren A."/>
            <person name="Chaudhuri R.R."/>
            <person name="La Ragione R."/>
            <person name="Hildebrand F."/>
            <person name="Pallen M.J."/>
        </authorList>
    </citation>
    <scope>NUCLEOTIDE SEQUENCE</scope>
    <source>
        <strain evidence="7">ChiHcec3-11533</strain>
    </source>
</reference>
<reference evidence="7" key="1">
    <citation type="submission" date="2020-10" db="EMBL/GenBank/DDBJ databases">
        <authorList>
            <person name="Gilroy R."/>
        </authorList>
    </citation>
    <scope>NUCLEOTIDE SEQUENCE</scope>
    <source>
        <strain evidence="7">ChiHcec3-11533</strain>
    </source>
</reference>
<evidence type="ECO:0000256" key="4">
    <source>
        <dbReference type="ARBA" id="ARBA00022989"/>
    </source>
</evidence>
<keyword evidence="4 6" id="KW-1133">Transmembrane helix</keyword>
<evidence type="ECO:0000256" key="5">
    <source>
        <dbReference type="ARBA" id="ARBA00023136"/>
    </source>
</evidence>
<organism evidence="7 8">
    <name type="scientific">Candidatus Pullichristensenella excrementigallinarum</name>
    <dbReference type="NCBI Taxonomy" id="2840907"/>
    <lineage>
        <taxon>Bacteria</taxon>
        <taxon>Bacillati</taxon>
        <taxon>Bacillota</taxon>
        <taxon>Clostridia</taxon>
        <taxon>Candidatus Pullichristensenella</taxon>
    </lineage>
</organism>
<dbReference type="PANTHER" id="PTHR32196">
    <property type="entry name" value="ABC TRANSPORTER PERMEASE PROTEIN YPHD-RELATED-RELATED"/>
    <property type="match status" value="1"/>
</dbReference>
<comment type="subcellular location">
    <subcellularLocation>
        <location evidence="1">Cell membrane</location>
        <topology evidence="1">Multi-pass membrane protein</topology>
    </subcellularLocation>
</comment>
<feature type="transmembrane region" description="Helical" evidence="6">
    <location>
        <begin position="91"/>
        <end position="114"/>
    </location>
</feature>
<dbReference type="Proteomes" id="UP000824072">
    <property type="component" value="Unassembled WGS sequence"/>
</dbReference>
<dbReference type="GO" id="GO:0022857">
    <property type="term" value="F:transmembrane transporter activity"/>
    <property type="evidence" value="ECO:0007669"/>
    <property type="project" value="InterPro"/>
</dbReference>
<feature type="transmembrane region" description="Helical" evidence="6">
    <location>
        <begin position="121"/>
        <end position="139"/>
    </location>
</feature>
<dbReference type="AlphaFoldDB" id="A0A9D1ICY3"/>
<sequence length="317" mass="34021">MQTKKVRLSNVFGEYGAIIAFVALFVVNAFVTNNFLQMRTVWNILTQCCTTVLLALGMTVVIATGGINISVGSAMALSAMLAAKLIKDGQLVLGLIVGLLCALVFGWITGMAVIKFKIQPMIVSLSMMFVLRGIAKLVSDGRIMTYRNKAFSDFFYGEVFGFLPVRTAIWLALAIILWIFLSKTRYGTYIEAYGDNPEATRISGVNVVLVISAAYMICNSFACVAGYVEAGYATTVDPAAMGLTKEMDAIAATVVGGTSISGGKPKVWGTVFGALVLQLITIMVNMNNVPVPYARIIKAAIIIGAIYAQRLSSRKNG</sequence>
<proteinExistence type="predicted"/>
<dbReference type="GO" id="GO:0005886">
    <property type="term" value="C:plasma membrane"/>
    <property type="evidence" value="ECO:0007669"/>
    <property type="project" value="UniProtKB-SubCell"/>
</dbReference>
<evidence type="ECO:0000256" key="6">
    <source>
        <dbReference type="SAM" id="Phobius"/>
    </source>
</evidence>
<dbReference type="Pfam" id="PF02653">
    <property type="entry name" value="BPD_transp_2"/>
    <property type="match status" value="1"/>
</dbReference>
<evidence type="ECO:0000256" key="1">
    <source>
        <dbReference type="ARBA" id="ARBA00004651"/>
    </source>
</evidence>
<dbReference type="InterPro" id="IPR001851">
    <property type="entry name" value="ABC_transp_permease"/>
</dbReference>
<accession>A0A9D1ICY3</accession>
<dbReference type="CDD" id="cd06579">
    <property type="entry name" value="TM_PBP1_transp_AraH_like"/>
    <property type="match status" value="1"/>
</dbReference>
<protein>
    <submittedName>
        <fullName evidence="7">ABC transporter permease</fullName>
    </submittedName>
</protein>
<name>A0A9D1ICY3_9FIRM</name>
<feature type="transmembrane region" description="Helical" evidence="6">
    <location>
        <begin position="15"/>
        <end position="36"/>
    </location>
</feature>
<gene>
    <name evidence="7" type="ORF">IAB02_09210</name>
</gene>
<evidence type="ECO:0000313" key="7">
    <source>
        <dbReference type="EMBL" id="HIU34728.1"/>
    </source>
</evidence>
<feature type="transmembrane region" description="Helical" evidence="6">
    <location>
        <begin position="267"/>
        <end position="286"/>
    </location>
</feature>
<feature type="transmembrane region" description="Helical" evidence="6">
    <location>
        <begin position="159"/>
        <end position="181"/>
    </location>
</feature>
<dbReference type="PANTHER" id="PTHR32196:SF19">
    <property type="entry name" value="GALACTOFURANOSE TRANSPORTER PERMEASE PROTEIN YTFT"/>
    <property type="match status" value="1"/>
</dbReference>
<dbReference type="EMBL" id="DVMU01000200">
    <property type="protein sequence ID" value="HIU34728.1"/>
    <property type="molecule type" value="Genomic_DNA"/>
</dbReference>
<comment type="caution">
    <text evidence="7">The sequence shown here is derived from an EMBL/GenBank/DDBJ whole genome shotgun (WGS) entry which is preliminary data.</text>
</comment>